<reference evidence="7" key="1">
    <citation type="submission" date="2014-02" db="EMBL/GenBank/DDBJ databases">
        <authorList>
            <person name="Genoscope - CEA"/>
        </authorList>
    </citation>
    <scope>NUCLEOTIDE SEQUENCE</scope>
    <source>
        <strain evidence="7">LS3</strain>
    </source>
</reference>
<feature type="region of interest" description="Disordered" evidence="5">
    <location>
        <begin position="175"/>
        <end position="294"/>
    </location>
</feature>
<dbReference type="EMBL" id="HG937692">
    <property type="protein sequence ID" value="CDP36664.1"/>
    <property type="molecule type" value="Genomic_DNA"/>
</dbReference>
<keyword evidence="2 4" id="KW-0697">Rotamase</keyword>
<evidence type="ECO:0000256" key="4">
    <source>
        <dbReference type="RuleBase" id="RU363019"/>
    </source>
</evidence>
<evidence type="ECO:0000256" key="2">
    <source>
        <dbReference type="ARBA" id="ARBA00023110"/>
    </source>
</evidence>
<feature type="compositionally biased region" description="Low complexity" evidence="5">
    <location>
        <begin position="179"/>
        <end position="189"/>
    </location>
</feature>
<comment type="similarity">
    <text evidence="4">Belongs to the cyclophilin-type PPIase family.</text>
</comment>
<comment type="catalytic activity">
    <reaction evidence="1 4">
        <text>[protein]-peptidylproline (omega=180) = [protein]-peptidylproline (omega=0)</text>
        <dbReference type="Rhea" id="RHEA:16237"/>
        <dbReference type="Rhea" id="RHEA-COMP:10747"/>
        <dbReference type="Rhea" id="RHEA-COMP:10748"/>
        <dbReference type="ChEBI" id="CHEBI:83833"/>
        <dbReference type="ChEBI" id="CHEBI:83834"/>
        <dbReference type="EC" id="5.2.1.8"/>
    </reaction>
</comment>
<evidence type="ECO:0000256" key="3">
    <source>
        <dbReference type="ARBA" id="ARBA00023235"/>
    </source>
</evidence>
<dbReference type="InterPro" id="IPR029000">
    <property type="entry name" value="Cyclophilin-like_dom_sf"/>
</dbReference>
<comment type="function">
    <text evidence="4">PPIases accelerate the folding of proteins. It catalyzes the cis-trans isomerization of proline imidic peptide bonds in oligopeptides.</text>
</comment>
<dbReference type="PRINTS" id="PR00153">
    <property type="entry name" value="CSAPPISMRASE"/>
</dbReference>
<reference evidence="7" key="2">
    <citation type="submission" date="2014-06" db="EMBL/GenBank/DDBJ databases">
        <title>The complete genome of Blastobotrys (Arxula) adeninivorans LS3 - a yeast of biotechnological interest.</title>
        <authorList>
            <person name="Kunze G."/>
            <person name="Gaillardin C."/>
            <person name="Czernicka M."/>
            <person name="Durrens P."/>
            <person name="Martin T."/>
            <person name="Boer E."/>
            <person name="Gabaldon T."/>
            <person name="Cruz J."/>
            <person name="Talla E."/>
            <person name="Marck C."/>
            <person name="Goffeau A."/>
            <person name="Barbe V."/>
            <person name="Baret P."/>
            <person name="Baronian K."/>
            <person name="Beier S."/>
            <person name="Bleykasten C."/>
            <person name="Bode R."/>
            <person name="Casaregola S."/>
            <person name="Despons L."/>
            <person name="Fairhead C."/>
            <person name="Giersberg M."/>
            <person name="Gierski P."/>
            <person name="Hahnel U."/>
            <person name="Hartmann A."/>
            <person name="Jankowska D."/>
            <person name="Jubin C."/>
            <person name="Jung P."/>
            <person name="Lafontaine I."/>
            <person name="Leh-Louis V."/>
            <person name="Lemaire M."/>
            <person name="Marcet-Houben M."/>
            <person name="Mascher M."/>
            <person name="Morel G."/>
            <person name="Richard G.-F."/>
            <person name="Riechen J."/>
            <person name="Sacerdot C."/>
            <person name="Sarkar A."/>
            <person name="Savel G."/>
            <person name="Schacherer J."/>
            <person name="Sherman D."/>
            <person name="Straub M.-L."/>
            <person name="Stein N."/>
            <person name="Thierry A."/>
            <person name="Trautwein-Schult A."/>
            <person name="Westhof E."/>
            <person name="Worch S."/>
            <person name="Dujon B."/>
            <person name="Souciet J.-L."/>
            <person name="Wincker P."/>
            <person name="Scholz U."/>
            <person name="Neuveglise N."/>
        </authorList>
    </citation>
    <scope>NUCLEOTIDE SEQUENCE</scope>
    <source>
        <strain evidence="7">LS3</strain>
    </source>
</reference>
<dbReference type="PROSITE" id="PS50072">
    <property type="entry name" value="CSA_PPIASE_2"/>
    <property type="match status" value="1"/>
</dbReference>
<dbReference type="GO" id="GO:0003755">
    <property type="term" value="F:peptidyl-prolyl cis-trans isomerase activity"/>
    <property type="evidence" value="ECO:0007669"/>
    <property type="project" value="UniProtKB-UniRule"/>
</dbReference>
<protein>
    <recommendedName>
        <fullName evidence="4">Peptidyl-prolyl cis-trans isomerase</fullName>
        <shortName evidence="4">PPIase</shortName>
        <ecNumber evidence="4">5.2.1.8</ecNumber>
    </recommendedName>
</protein>
<evidence type="ECO:0000256" key="5">
    <source>
        <dbReference type="SAM" id="MobiDB-lite"/>
    </source>
</evidence>
<keyword evidence="3 4" id="KW-0413">Isomerase</keyword>
<dbReference type="Gene3D" id="2.40.100.10">
    <property type="entry name" value="Cyclophilin-like"/>
    <property type="match status" value="1"/>
</dbReference>
<dbReference type="Pfam" id="PF00160">
    <property type="entry name" value="Pro_isomerase"/>
    <property type="match status" value="1"/>
</dbReference>
<dbReference type="SUPFAM" id="SSF50891">
    <property type="entry name" value="Cyclophilin-like"/>
    <property type="match status" value="1"/>
</dbReference>
<dbReference type="InterPro" id="IPR002130">
    <property type="entry name" value="Cyclophilin-type_PPIase_dom"/>
</dbReference>
<feature type="compositionally biased region" description="Basic and acidic residues" evidence="5">
    <location>
        <begin position="284"/>
        <end position="294"/>
    </location>
</feature>
<dbReference type="PhylomeDB" id="A0A060T7B3"/>
<sequence>MAPRAFLEITSRASTGRIIIELFYDKAPKACENFRCLCTGEKGTSPSGNRLCYQGTYLDRIVAPEFIVQGGRIGQGVGESIYGTEFEDEGLGETKLDRAGFVCMANCGPNTNGSQFFITLCPTPWLEKSTTVIGRVVSGYDVVEQLQYVIVDYDDHPLQREEVIITRCGQLEARRKAKATTITTTTTTAPNPAVHTKRASEIQHSRRPPRNNDARRRSRSPPYRDRDTKPLRQEASHRPGRDTAHTSQPPRESDEGLIVKGRGRVKYREDGDRDRKHRYRGDRRRGEPDYGRLN</sequence>
<dbReference type="GO" id="GO:0006457">
    <property type="term" value="P:protein folding"/>
    <property type="evidence" value="ECO:0007669"/>
    <property type="project" value="TreeGrafter"/>
</dbReference>
<gene>
    <name evidence="7" type="ORF">GNLVRS02_ARAD1B18194g</name>
</gene>
<evidence type="ECO:0000313" key="7">
    <source>
        <dbReference type="EMBL" id="CDP36664.1"/>
    </source>
</evidence>
<evidence type="ECO:0000256" key="1">
    <source>
        <dbReference type="ARBA" id="ARBA00000971"/>
    </source>
</evidence>
<evidence type="ECO:0000259" key="6">
    <source>
        <dbReference type="PROSITE" id="PS50072"/>
    </source>
</evidence>
<accession>A0A060T7B3</accession>
<dbReference type="PANTHER" id="PTHR11071">
    <property type="entry name" value="PEPTIDYL-PROLYL CIS-TRANS ISOMERASE"/>
    <property type="match status" value="1"/>
</dbReference>
<proteinExistence type="inferred from homology"/>
<feature type="domain" description="PPIase cyclophilin-type" evidence="6">
    <location>
        <begin position="5"/>
        <end position="170"/>
    </location>
</feature>
<feature type="compositionally biased region" description="Basic and acidic residues" evidence="5">
    <location>
        <begin position="198"/>
        <end position="215"/>
    </location>
</feature>
<feature type="compositionally biased region" description="Basic and acidic residues" evidence="5">
    <location>
        <begin position="222"/>
        <end position="244"/>
    </location>
</feature>
<dbReference type="GO" id="GO:0016018">
    <property type="term" value="F:cyclosporin A binding"/>
    <property type="evidence" value="ECO:0007669"/>
    <property type="project" value="TreeGrafter"/>
</dbReference>
<name>A0A060T7B3_BLAAD</name>
<dbReference type="EC" id="5.2.1.8" evidence="4"/>
<dbReference type="AlphaFoldDB" id="A0A060T7B3"/>
<dbReference type="PANTHER" id="PTHR11071:SF561">
    <property type="entry name" value="PEPTIDYL-PROLYL CIS-TRANS ISOMERASE D-RELATED"/>
    <property type="match status" value="1"/>
</dbReference>
<dbReference type="GO" id="GO:0005737">
    <property type="term" value="C:cytoplasm"/>
    <property type="evidence" value="ECO:0007669"/>
    <property type="project" value="TreeGrafter"/>
</dbReference>
<organism evidence="7">
    <name type="scientific">Blastobotrys adeninivorans</name>
    <name type="common">Yeast</name>
    <name type="synonym">Arxula adeninivorans</name>
    <dbReference type="NCBI Taxonomy" id="409370"/>
    <lineage>
        <taxon>Eukaryota</taxon>
        <taxon>Fungi</taxon>
        <taxon>Dikarya</taxon>
        <taxon>Ascomycota</taxon>
        <taxon>Saccharomycotina</taxon>
        <taxon>Dipodascomycetes</taxon>
        <taxon>Dipodascales</taxon>
        <taxon>Trichomonascaceae</taxon>
        <taxon>Blastobotrys</taxon>
    </lineage>
</organism>